<gene>
    <name evidence="2" type="ORF">BTN85_2197</name>
    <name evidence="3" type="ORF">BTN85_2198</name>
</gene>
<evidence type="ECO:0000313" key="2">
    <source>
        <dbReference type="EMBL" id="OKY77074.1"/>
    </source>
</evidence>
<keyword evidence="4" id="KW-1185">Reference proteome</keyword>
<dbReference type="EMBL" id="MSDW01000004">
    <property type="protein sequence ID" value="OKY77074.1"/>
    <property type="molecule type" value="Genomic_DNA"/>
</dbReference>
<dbReference type="Proteomes" id="UP000185744">
    <property type="component" value="Unassembled WGS sequence"/>
</dbReference>
<dbReference type="STRING" id="1903181.BTN85_2197"/>
<dbReference type="EMBL" id="MSDW01000004">
    <property type="protein sequence ID" value="OKY77075.1"/>
    <property type="molecule type" value="Genomic_DNA"/>
</dbReference>
<evidence type="ECO:0000256" key="1">
    <source>
        <dbReference type="SAM" id="MobiDB-lite"/>
    </source>
</evidence>
<protein>
    <submittedName>
        <fullName evidence="3">Uncharacterized protein</fullName>
    </submittedName>
</protein>
<organism evidence="3 4">
    <name type="scientific">Methanohalarchaeum thermophilum</name>
    <dbReference type="NCBI Taxonomy" id="1903181"/>
    <lineage>
        <taxon>Archaea</taxon>
        <taxon>Methanobacteriati</taxon>
        <taxon>Methanobacteriota</taxon>
        <taxon>Methanonatronarchaeia</taxon>
        <taxon>Methanonatronarchaeales</taxon>
        <taxon>Methanonatronarchaeaceae</taxon>
        <taxon>Candidatus Methanohalarchaeum</taxon>
    </lineage>
</organism>
<feature type="region of interest" description="Disordered" evidence="1">
    <location>
        <begin position="86"/>
        <end position="105"/>
    </location>
</feature>
<name>A0A1Q6DRR2_METT1</name>
<accession>A0A1Q6DRR2</accession>
<sequence>MSGEEIERFVIEKKKKDKFEKLSRLLDDLETFKKSGYPVPEKIDLTDVKREENENNQDIYKIKYKPLVEEDKDALGSLVKSLDQKNLLKGKTSPPPNQKTIKKYT</sequence>
<comment type="caution">
    <text evidence="3">The sequence shown here is derived from an EMBL/GenBank/DDBJ whole genome shotgun (WGS) entry which is preliminary data.</text>
</comment>
<dbReference type="AlphaFoldDB" id="A0A1Q6DRR2"/>
<proteinExistence type="predicted"/>
<evidence type="ECO:0000313" key="3">
    <source>
        <dbReference type="EMBL" id="OKY77075.1"/>
    </source>
</evidence>
<reference evidence="3 4" key="1">
    <citation type="submission" date="2016-12" db="EMBL/GenBank/DDBJ databases">
        <title>Discovery of methanogenic haloarchaea.</title>
        <authorList>
            <person name="Sorokin D.Y."/>
            <person name="Makarova K.S."/>
            <person name="Abbas B."/>
            <person name="Ferrer M."/>
            <person name="Golyshin P.N."/>
        </authorList>
    </citation>
    <scope>NUCLEOTIDE SEQUENCE [LARGE SCALE GENOMIC DNA]</scope>
    <source>
        <strain evidence="3">HMET1</strain>
    </source>
</reference>
<evidence type="ECO:0000313" key="4">
    <source>
        <dbReference type="Proteomes" id="UP000185744"/>
    </source>
</evidence>